<keyword evidence="2" id="KW-1185">Reference proteome</keyword>
<evidence type="ECO:0000313" key="2">
    <source>
        <dbReference type="Proteomes" id="UP000198816"/>
    </source>
</evidence>
<dbReference type="InterPro" id="IPR009858">
    <property type="entry name" value="DUF1415"/>
</dbReference>
<dbReference type="Proteomes" id="UP000198816">
    <property type="component" value="Unassembled WGS sequence"/>
</dbReference>
<dbReference type="AlphaFoldDB" id="A0A1H2SLB4"/>
<gene>
    <name evidence="1" type="ORF">SAMN05421783_10331</name>
</gene>
<dbReference type="OrthoDB" id="277390at2"/>
<dbReference type="STRING" id="1058.SAMN05421783_10331"/>
<organism evidence="1 2">
    <name type="scientific">Thiocapsa roseopersicina</name>
    <dbReference type="NCBI Taxonomy" id="1058"/>
    <lineage>
        <taxon>Bacteria</taxon>
        <taxon>Pseudomonadati</taxon>
        <taxon>Pseudomonadota</taxon>
        <taxon>Gammaproteobacteria</taxon>
        <taxon>Chromatiales</taxon>
        <taxon>Chromatiaceae</taxon>
        <taxon>Thiocapsa</taxon>
    </lineage>
</organism>
<sequence length="181" mass="20832">MVVETEQVIERTKKWISEVVIGCRMCPFAAKEFNRGSIHYRVEIDSDMEACLRAFLEECRRLDENPSIETTLLILPGAFPDFDDYLELVEMAEALLDAEGYEGCYQVAGFHPEYRFADAPEDDPANYTNRSLYPMLHLLREESIEHVLDRYPDADAIPERNIAFAREKGLESMKALRDACL</sequence>
<evidence type="ECO:0008006" key="3">
    <source>
        <dbReference type="Google" id="ProtNLM"/>
    </source>
</evidence>
<dbReference type="EMBL" id="FNNZ01000003">
    <property type="protein sequence ID" value="SDW32307.1"/>
    <property type="molecule type" value="Genomic_DNA"/>
</dbReference>
<dbReference type="RefSeq" id="WP_093028512.1">
    <property type="nucleotide sequence ID" value="NZ_FNNZ01000003.1"/>
</dbReference>
<accession>A0A1H2SLB4</accession>
<name>A0A1H2SLB4_THIRO</name>
<dbReference type="Pfam" id="PF07209">
    <property type="entry name" value="DUF1415"/>
    <property type="match status" value="1"/>
</dbReference>
<reference evidence="2" key="1">
    <citation type="submission" date="2016-10" db="EMBL/GenBank/DDBJ databases">
        <authorList>
            <person name="Varghese N."/>
            <person name="Submissions S."/>
        </authorList>
    </citation>
    <scope>NUCLEOTIDE SEQUENCE [LARGE SCALE GENOMIC DNA]</scope>
    <source>
        <strain evidence="2">DSM 217</strain>
    </source>
</reference>
<protein>
    <recommendedName>
        <fullName evidence="3">DUF1415 domain-containing protein</fullName>
    </recommendedName>
</protein>
<evidence type="ECO:0000313" key="1">
    <source>
        <dbReference type="EMBL" id="SDW32307.1"/>
    </source>
</evidence>
<proteinExistence type="predicted"/>